<evidence type="ECO:0000256" key="2">
    <source>
        <dbReference type="SAM" id="SignalP"/>
    </source>
</evidence>
<feature type="chain" id="PRO_5039467882" description="Integral membrane protein" evidence="2">
    <location>
        <begin position="23"/>
        <end position="271"/>
    </location>
</feature>
<evidence type="ECO:0000313" key="4">
    <source>
        <dbReference type="Proteomes" id="UP000185696"/>
    </source>
</evidence>
<proteinExistence type="predicted"/>
<keyword evidence="4" id="KW-1185">Reference proteome</keyword>
<reference evidence="3 4" key="1">
    <citation type="submission" date="2016-12" db="EMBL/GenBank/DDBJ databases">
        <title>The draft genome sequence of Actinophytocola xinjiangensis.</title>
        <authorList>
            <person name="Wang W."/>
            <person name="Yuan L."/>
        </authorList>
    </citation>
    <scope>NUCLEOTIDE SEQUENCE [LARGE SCALE GENOMIC DNA]</scope>
    <source>
        <strain evidence="3 4">CGMCC 4.4663</strain>
    </source>
</reference>
<keyword evidence="1" id="KW-0812">Transmembrane</keyword>
<sequence>MRSAVVAMTLLFLGVIALPSAAADDGGTPADALILSARNEVDALTPLLSGTTGPTPGLRARTTAASVALAGARTVTTRYPCPADAKACRDALVAAHDLTGSVISDVNAIAGVGAEVDPSSWDTLVARYTTDAAAFHAAWDEFRAAYREAHSAGSGLSATTTWLLVAGAVVVSLALTTALGLWARGARPPGDDRLVTARRALVTASALLSCVVVGATVTILVVDGLDASPSGRAGGKAALVVLLVPVAVLNLIWATVRYARARKKFGATRFA</sequence>
<name>A0A7Z0WH25_9PSEU</name>
<dbReference type="AlphaFoldDB" id="A0A7Z0WH25"/>
<feature type="transmembrane region" description="Helical" evidence="1">
    <location>
        <begin position="204"/>
        <end position="225"/>
    </location>
</feature>
<feature type="signal peptide" evidence="2">
    <location>
        <begin position="1"/>
        <end position="22"/>
    </location>
</feature>
<evidence type="ECO:0000256" key="1">
    <source>
        <dbReference type="SAM" id="Phobius"/>
    </source>
</evidence>
<protein>
    <recommendedName>
        <fullName evidence="5">Integral membrane protein</fullName>
    </recommendedName>
</protein>
<dbReference type="Proteomes" id="UP000185696">
    <property type="component" value="Unassembled WGS sequence"/>
</dbReference>
<comment type="caution">
    <text evidence="3">The sequence shown here is derived from an EMBL/GenBank/DDBJ whole genome shotgun (WGS) entry which is preliminary data.</text>
</comment>
<dbReference type="RefSeq" id="WP_075136308.1">
    <property type="nucleotide sequence ID" value="NZ_MSIF01000018.1"/>
</dbReference>
<evidence type="ECO:0000313" key="3">
    <source>
        <dbReference type="EMBL" id="OLF07007.1"/>
    </source>
</evidence>
<dbReference type="EMBL" id="MSIF01000018">
    <property type="protein sequence ID" value="OLF07007.1"/>
    <property type="molecule type" value="Genomic_DNA"/>
</dbReference>
<keyword evidence="1" id="KW-0472">Membrane</keyword>
<organism evidence="3 4">
    <name type="scientific">Actinophytocola xinjiangensis</name>
    <dbReference type="NCBI Taxonomy" id="485602"/>
    <lineage>
        <taxon>Bacteria</taxon>
        <taxon>Bacillati</taxon>
        <taxon>Actinomycetota</taxon>
        <taxon>Actinomycetes</taxon>
        <taxon>Pseudonocardiales</taxon>
        <taxon>Pseudonocardiaceae</taxon>
    </lineage>
</organism>
<keyword evidence="2" id="KW-0732">Signal</keyword>
<gene>
    <name evidence="3" type="ORF">BLA60_29580</name>
</gene>
<feature type="transmembrane region" description="Helical" evidence="1">
    <location>
        <begin position="162"/>
        <end position="183"/>
    </location>
</feature>
<keyword evidence="1" id="KW-1133">Transmembrane helix</keyword>
<accession>A0A7Z0WH25</accession>
<evidence type="ECO:0008006" key="5">
    <source>
        <dbReference type="Google" id="ProtNLM"/>
    </source>
</evidence>
<feature type="transmembrane region" description="Helical" evidence="1">
    <location>
        <begin position="237"/>
        <end position="256"/>
    </location>
</feature>